<dbReference type="Proteomes" id="UP000799537">
    <property type="component" value="Unassembled WGS sequence"/>
</dbReference>
<proteinExistence type="predicted"/>
<protein>
    <recommendedName>
        <fullName evidence="4">Ecp2 effector protein domain-containing protein</fullName>
    </recommendedName>
</protein>
<name>A0A6A6CWZ6_ZASCE</name>
<keyword evidence="1" id="KW-0732">Signal</keyword>
<organism evidence="2 3">
    <name type="scientific">Zasmidium cellare ATCC 36951</name>
    <dbReference type="NCBI Taxonomy" id="1080233"/>
    <lineage>
        <taxon>Eukaryota</taxon>
        <taxon>Fungi</taxon>
        <taxon>Dikarya</taxon>
        <taxon>Ascomycota</taxon>
        <taxon>Pezizomycotina</taxon>
        <taxon>Dothideomycetes</taxon>
        <taxon>Dothideomycetidae</taxon>
        <taxon>Mycosphaerellales</taxon>
        <taxon>Mycosphaerellaceae</taxon>
        <taxon>Zasmidium</taxon>
    </lineage>
</organism>
<reference evidence="2" key="1">
    <citation type="journal article" date="2020" name="Stud. Mycol.">
        <title>101 Dothideomycetes genomes: a test case for predicting lifestyles and emergence of pathogens.</title>
        <authorList>
            <person name="Haridas S."/>
            <person name="Albert R."/>
            <person name="Binder M."/>
            <person name="Bloem J."/>
            <person name="Labutti K."/>
            <person name="Salamov A."/>
            <person name="Andreopoulos B."/>
            <person name="Baker S."/>
            <person name="Barry K."/>
            <person name="Bills G."/>
            <person name="Bluhm B."/>
            <person name="Cannon C."/>
            <person name="Castanera R."/>
            <person name="Culley D."/>
            <person name="Daum C."/>
            <person name="Ezra D."/>
            <person name="Gonzalez J."/>
            <person name="Henrissat B."/>
            <person name="Kuo A."/>
            <person name="Liang C."/>
            <person name="Lipzen A."/>
            <person name="Lutzoni F."/>
            <person name="Magnuson J."/>
            <person name="Mondo S."/>
            <person name="Nolan M."/>
            <person name="Ohm R."/>
            <person name="Pangilinan J."/>
            <person name="Park H.-J."/>
            <person name="Ramirez L."/>
            <person name="Alfaro M."/>
            <person name="Sun H."/>
            <person name="Tritt A."/>
            <person name="Yoshinaga Y."/>
            <person name="Zwiers L.-H."/>
            <person name="Turgeon B."/>
            <person name="Goodwin S."/>
            <person name="Spatafora J."/>
            <person name="Crous P."/>
            <person name="Grigoriev I."/>
        </authorList>
    </citation>
    <scope>NUCLEOTIDE SEQUENCE</scope>
    <source>
        <strain evidence="2">ATCC 36951</strain>
    </source>
</reference>
<evidence type="ECO:0008006" key="4">
    <source>
        <dbReference type="Google" id="ProtNLM"/>
    </source>
</evidence>
<sequence length="134" mass="14407">MQFATTILTLLAATSALAAPVDSNTSSLQARKVAPEQSTCKAYRNDMVNVNESVFIVTLGRPYLGGGRCKELRDKINGVAKVNYMKCSGSSGKTNTKLAIHSDMQGANIANMNRGLKAAYPEIKFNCPTSIYNP</sequence>
<gene>
    <name evidence="2" type="ORF">M409DRAFT_51394</name>
</gene>
<dbReference type="GeneID" id="54565062"/>
<dbReference type="EMBL" id="ML993585">
    <property type="protein sequence ID" value="KAF2170339.1"/>
    <property type="molecule type" value="Genomic_DNA"/>
</dbReference>
<keyword evidence="3" id="KW-1185">Reference proteome</keyword>
<dbReference type="RefSeq" id="XP_033671228.1">
    <property type="nucleotide sequence ID" value="XM_033811790.1"/>
</dbReference>
<dbReference type="OrthoDB" id="3627975at2759"/>
<feature type="signal peptide" evidence="1">
    <location>
        <begin position="1"/>
        <end position="18"/>
    </location>
</feature>
<evidence type="ECO:0000256" key="1">
    <source>
        <dbReference type="SAM" id="SignalP"/>
    </source>
</evidence>
<evidence type="ECO:0000313" key="3">
    <source>
        <dbReference type="Proteomes" id="UP000799537"/>
    </source>
</evidence>
<feature type="chain" id="PRO_5025645603" description="Ecp2 effector protein domain-containing protein" evidence="1">
    <location>
        <begin position="19"/>
        <end position="134"/>
    </location>
</feature>
<dbReference type="AlphaFoldDB" id="A0A6A6CWZ6"/>
<accession>A0A6A6CWZ6</accession>
<evidence type="ECO:0000313" key="2">
    <source>
        <dbReference type="EMBL" id="KAF2170339.1"/>
    </source>
</evidence>